<dbReference type="HOGENOM" id="CLU_033323_9_5_11"/>
<keyword evidence="6" id="KW-1185">Reference proteome</keyword>
<dbReference type="PROSITE" id="PS00175">
    <property type="entry name" value="PG_MUTASE"/>
    <property type="match status" value="1"/>
</dbReference>
<dbReference type="PATRIC" id="fig|864564.6.peg.581"/>
<dbReference type="GO" id="GO:0016791">
    <property type="term" value="F:phosphatase activity"/>
    <property type="evidence" value="ECO:0007669"/>
    <property type="project" value="TreeGrafter"/>
</dbReference>
<dbReference type="Pfam" id="PF00300">
    <property type="entry name" value="His_Phos_1"/>
    <property type="match status" value="2"/>
</dbReference>
<dbReference type="InterPro" id="IPR029033">
    <property type="entry name" value="His_PPase_superfam"/>
</dbReference>
<feature type="region of interest" description="Disordered" evidence="4">
    <location>
        <begin position="88"/>
        <end position="123"/>
    </location>
</feature>
<dbReference type="KEGG" id="pdo:PSDT_0529"/>
<dbReference type="InterPro" id="IPR050275">
    <property type="entry name" value="PGM_Phosphatase"/>
</dbReference>
<evidence type="ECO:0000256" key="3">
    <source>
        <dbReference type="PIRSR" id="PIRSR613078-2"/>
    </source>
</evidence>
<dbReference type="InterPro" id="IPR013078">
    <property type="entry name" value="His_Pase_superF_clade-1"/>
</dbReference>
<dbReference type="AlphaFoldDB" id="E6JZW9"/>
<dbReference type="SUPFAM" id="SSF53254">
    <property type="entry name" value="Phosphoglycerate mutase-like"/>
    <property type="match status" value="1"/>
</dbReference>
<evidence type="ECO:0000256" key="4">
    <source>
        <dbReference type="SAM" id="MobiDB-lite"/>
    </source>
</evidence>
<dbReference type="GO" id="GO:0005737">
    <property type="term" value="C:cytoplasm"/>
    <property type="evidence" value="ECO:0007669"/>
    <property type="project" value="TreeGrafter"/>
</dbReference>
<keyword evidence="2" id="KW-0413">Isomerase</keyword>
<gene>
    <name evidence="5" type="ORF">HMPREF0620_1128</name>
</gene>
<name>E6JZW9_PARDN</name>
<sequence length="299" mass="32939">MTDTREHVHSIFLVRHGQTSYNAQHRFQGQIDIPLNEIGRWQVKQTAAELTRLYVGSNGDNTFDVQAGNTVDFGAQSNVAINGDGERVESFASASSPASASSAPPSSSCAVQGELGQSQGSQRRQIVLTSTLSRAQETAHTFADPLGLDVHIDPRVAERNFGDWEGMSMSEVREQFPDDFASWQRFEGGELRHGAETKEAVGLRGLAAINDWAYQAGKDTDLFIFSHGAWINQTLQTVLGMTTIYPDFASLVSMRNAFWVKLSSLDLPDGSVRWRLEEYEHGPVAAYITDWNNPDLASV</sequence>
<evidence type="ECO:0000313" key="6">
    <source>
        <dbReference type="Proteomes" id="UP000004946"/>
    </source>
</evidence>
<evidence type="ECO:0000256" key="1">
    <source>
        <dbReference type="ARBA" id="ARBA00023152"/>
    </source>
</evidence>
<accession>E6JZW9</accession>
<dbReference type="CDD" id="cd07067">
    <property type="entry name" value="HP_PGM_like"/>
    <property type="match status" value="1"/>
</dbReference>
<dbReference type="EMBL" id="AEON01000001">
    <property type="protein sequence ID" value="EFT84123.1"/>
    <property type="molecule type" value="Genomic_DNA"/>
</dbReference>
<comment type="caution">
    <text evidence="5">The sequence shown here is derived from an EMBL/GenBank/DDBJ whole genome shotgun (WGS) entry which is preliminary data.</text>
</comment>
<dbReference type="RefSeq" id="WP_006289897.1">
    <property type="nucleotide sequence ID" value="NZ_AP012333.1"/>
</dbReference>
<dbReference type="SMART" id="SM00855">
    <property type="entry name" value="PGAM"/>
    <property type="match status" value="1"/>
</dbReference>
<dbReference type="PANTHER" id="PTHR48100">
    <property type="entry name" value="BROAD-SPECIFICITY PHOSPHATASE YOR283W-RELATED"/>
    <property type="match status" value="1"/>
</dbReference>
<evidence type="ECO:0000256" key="2">
    <source>
        <dbReference type="ARBA" id="ARBA00023235"/>
    </source>
</evidence>
<dbReference type="eggNOG" id="COG0406">
    <property type="taxonomic scope" value="Bacteria"/>
</dbReference>
<feature type="binding site" evidence="3">
    <location>
        <begin position="15"/>
        <end position="22"/>
    </location>
    <ligand>
        <name>substrate</name>
    </ligand>
</feature>
<keyword evidence="1" id="KW-0324">Glycolysis</keyword>
<proteinExistence type="predicted"/>
<protein>
    <submittedName>
        <fullName evidence="5">Phosphoglycerate mutase family protein</fullName>
    </submittedName>
</protein>
<reference evidence="5 6" key="1">
    <citation type="submission" date="2010-12" db="EMBL/GenBank/DDBJ databases">
        <authorList>
            <person name="Muzny D."/>
            <person name="Qin X."/>
            <person name="Buhay C."/>
            <person name="Dugan-Rocha S."/>
            <person name="Ding Y."/>
            <person name="Chen G."/>
            <person name="Hawes A."/>
            <person name="Holder M."/>
            <person name="Jhangiani S."/>
            <person name="Johnson A."/>
            <person name="Khan Z."/>
            <person name="Li Z."/>
            <person name="Liu W."/>
            <person name="Liu X."/>
            <person name="Perez L."/>
            <person name="Shen H."/>
            <person name="Wang Q."/>
            <person name="Watt J."/>
            <person name="Xi L."/>
            <person name="Xin Y."/>
            <person name="Zhou J."/>
            <person name="Deng J."/>
            <person name="Jiang H."/>
            <person name="Liu Y."/>
            <person name="Qu J."/>
            <person name="Song X.-Z."/>
            <person name="Zhang L."/>
            <person name="Villasana D."/>
            <person name="Johnson A."/>
            <person name="Liu J."/>
            <person name="Liyanage D."/>
            <person name="Lorensuhewa L."/>
            <person name="Robinson T."/>
            <person name="Song A."/>
            <person name="Song B.-B."/>
            <person name="Dinh H."/>
            <person name="Thornton R."/>
            <person name="Coyle M."/>
            <person name="Francisco L."/>
            <person name="Jackson L."/>
            <person name="Javaid M."/>
            <person name="Korchina V."/>
            <person name="Kovar C."/>
            <person name="Mata R."/>
            <person name="Mathew T."/>
            <person name="Ngo R."/>
            <person name="Nguyen L."/>
            <person name="Nguyen N."/>
            <person name="Okwuonu G."/>
            <person name="Ongeri F."/>
            <person name="Pham C."/>
            <person name="Simmons D."/>
            <person name="Wilczek-Boney K."/>
            <person name="Hale W."/>
            <person name="Jakkamsetti A."/>
            <person name="Pham P."/>
            <person name="Ruth R."/>
            <person name="San Lucas F."/>
            <person name="Warren J."/>
            <person name="Zhang J."/>
            <person name="Zhao Z."/>
            <person name="Zhou C."/>
            <person name="Zhu D."/>
            <person name="Lee S."/>
            <person name="Bess C."/>
            <person name="Blankenburg K."/>
            <person name="Forbes L."/>
            <person name="Fu Q."/>
            <person name="Gubbala S."/>
            <person name="Hirani K."/>
            <person name="Jayaseelan J.C."/>
            <person name="Lara F."/>
            <person name="Munidasa M."/>
            <person name="Palculict T."/>
            <person name="Patil S."/>
            <person name="Pu L.-L."/>
            <person name="Saada N."/>
            <person name="Tang L."/>
            <person name="Weissenberger G."/>
            <person name="Zhu Y."/>
            <person name="Hemphill L."/>
            <person name="Shang Y."/>
            <person name="Youmans B."/>
            <person name="Ayvaz T."/>
            <person name="Ross M."/>
            <person name="Santibanez J."/>
            <person name="Aqrawi P."/>
            <person name="Gross S."/>
            <person name="Joshi V."/>
            <person name="Fowler G."/>
            <person name="Nazareth L."/>
            <person name="Reid J."/>
            <person name="Worley K."/>
            <person name="Petrosino J."/>
            <person name="Highlander S."/>
            <person name="Gibbs R."/>
        </authorList>
    </citation>
    <scope>NUCLEOTIDE SEQUENCE [LARGE SCALE GENOMIC DNA]</scope>
    <source>
        <strain evidence="5 6">DSM 10105</strain>
    </source>
</reference>
<evidence type="ECO:0000313" key="5">
    <source>
        <dbReference type="EMBL" id="EFT84123.1"/>
    </source>
</evidence>
<dbReference type="Gene3D" id="3.40.50.1240">
    <property type="entry name" value="Phosphoglycerate mutase-like"/>
    <property type="match status" value="1"/>
</dbReference>
<feature type="compositionally biased region" description="Low complexity" evidence="4">
    <location>
        <begin position="92"/>
        <end position="108"/>
    </location>
</feature>
<dbReference type="InterPro" id="IPR001345">
    <property type="entry name" value="PG/BPGM_mutase_AS"/>
</dbReference>
<dbReference type="PANTHER" id="PTHR48100:SF1">
    <property type="entry name" value="HISTIDINE PHOSPHATASE FAMILY PROTEIN-RELATED"/>
    <property type="match status" value="1"/>
</dbReference>
<dbReference type="Proteomes" id="UP000004946">
    <property type="component" value="Chromosome"/>
</dbReference>
<organism evidence="5 6">
    <name type="scientific">Parascardovia denticolens DSM 10105 = JCM 12538</name>
    <dbReference type="NCBI Taxonomy" id="864564"/>
    <lineage>
        <taxon>Bacteria</taxon>
        <taxon>Bacillati</taxon>
        <taxon>Actinomycetota</taxon>
        <taxon>Actinomycetes</taxon>
        <taxon>Bifidobacteriales</taxon>
        <taxon>Bifidobacteriaceae</taxon>
        <taxon>Parascardovia</taxon>
    </lineage>
</organism>